<keyword evidence="3" id="KW-1185">Reference proteome</keyword>
<organism evidence="2 3">
    <name type="scientific">Cocos nucifera</name>
    <name type="common">Coconut palm</name>
    <dbReference type="NCBI Taxonomy" id="13894"/>
    <lineage>
        <taxon>Eukaryota</taxon>
        <taxon>Viridiplantae</taxon>
        <taxon>Streptophyta</taxon>
        <taxon>Embryophyta</taxon>
        <taxon>Tracheophyta</taxon>
        <taxon>Spermatophyta</taxon>
        <taxon>Magnoliopsida</taxon>
        <taxon>Liliopsida</taxon>
        <taxon>Arecaceae</taxon>
        <taxon>Arecoideae</taxon>
        <taxon>Cocoseae</taxon>
        <taxon>Attaleinae</taxon>
        <taxon>Cocos</taxon>
    </lineage>
</organism>
<reference evidence="2" key="2">
    <citation type="submission" date="2019-07" db="EMBL/GenBank/DDBJ databases">
        <authorList>
            <person name="Yang Y."/>
            <person name="Bocs S."/>
            <person name="Baudouin L."/>
        </authorList>
    </citation>
    <scope>NUCLEOTIDE SEQUENCE</scope>
    <source>
        <tissue evidence="2">Spear leaf of Hainan Tall coconut</tissue>
    </source>
</reference>
<evidence type="ECO:0000313" key="3">
    <source>
        <dbReference type="Proteomes" id="UP000797356"/>
    </source>
</evidence>
<comment type="caution">
    <text evidence="2">The sequence shown here is derived from an EMBL/GenBank/DDBJ whole genome shotgun (WGS) entry which is preliminary data.</text>
</comment>
<evidence type="ECO:0000256" key="1">
    <source>
        <dbReference type="SAM" id="MobiDB-lite"/>
    </source>
</evidence>
<protein>
    <submittedName>
        <fullName evidence="2">Uncharacterized protein</fullName>
    </submittedName>
</protein>
<gene>
    <name evidence="2" type="ORF">COCNU_07G011010</name>
</gene>
<dbReference type="EMBL" id="CM017878">
    <property type="protein sequence ID" value="KAG1354989.1"/>
    <property type="molecule type" value="Genomic_DNA"/>
</dbReference>
<dbReference type="Proteomes" id="UP000797356">
    <property type="component" value="Chromosome 7"/>
</dbReference>
<dbReference type="AlphaFoldDB" id="A0A8K0IGE4"/>
<feature type="region of interest" description="Disordered" evidence="1">
    <location>
        <begin position="51"/>
        <end position="71"/>
    </location>
</feature>
<proteinExistence type="predicted"/>
<reference evidence="2" key="1">
    <citation type="journal article" date="2017" name="Gigascience">
        <title>The genome draft of coconut (Cocos nucifera).</title>
        <authorList>
            <person name="Xiao Y."/>
            <person name="Xu P."/>
            <person name="Fan H."/>
            <person name="Baudouin L."/>
            <person name="Xia W."/>
            <person name="Bocs S."/>
            <person name="Xu J."/>
            <person name="Li Q."/>
            <person name="Guo A."/>
            <person name="Zhou L."/>
            <person name="Li J."/>
            <person name="Wu Y."/>
            <person name="Ma Z."/>
            <person name="Armero A."/>
            <person name="Issali A.E."/>
            <person name="Liu N."/>
            <person name="Peng M."/>
            <person name="Yang Y."/>
        </authorList>
    </citation>
    <scope>NUCLEOTIDE SEQUENCE</scope>
    <source>
        <tissue evidence="2">Spear leaf of Hainan Tall coconut</tissue>
    </source>
</reference>
<sequence length="71" mass="8154">MEREQAAMCILRRVEKVKERGGEGDQRQLMATCPWRGWATTEKEEEIKRGRGAVPQMRTVQTPEEGLGHET</sequence>
<name>A0A8K0IGE4_COCNU</name>
<evidence type="ECO:0000313" key="2">
    <source>
        <dbReference type="EMBL" id="KAG1354989.1"/>
    </source>
</evidence>
<accession>A0A8K0IGE4</accession>